<feature type="region of interest" description="Disordered" evidence="7">
    <location>
        <begin position="138"/>
        <end position="188"/>
    </location>
</feature>
<dbReference type="PANTHER" id="PTHR15081">
    <property type="entry name" value="NUCLEAR AUTOANTIGENIC SPERM PROTEIN NASP -RELATED"/>
    <property type="match status" value="1"/>
</dbReference>
<evidence type="ECO:0000313" key="9">
    <source>
        <dbReference type="Proteomes" id="UP000593576"/>
    </source>
</evidence>
<keyword evidence="9" id="KW-1185">Reference proteome</keyword>
<name>A0A7J9LL59_GOSSC</name>
<organism evidence="8 9">
    <name type="scientific">Gossypium schwendimanii</name>
    <name type="common">Cotton</name>
    <dbReference type="NCBI Taxonomy" id="34291"/>
    <lineage>
        <taxon>Eukaryota</taxon>
        <taxon>Viridiplantae</taxon>
        <taxon>Streptophyta</taxon>
        <taxon>Embryophyta</taxon>
        <taxon>Tracheophyta</taxon>
        <taxon>Spermatophyta</taxon>
        <taxon>Magnoliopsida</taxon>
        <taxon>eudicotyledons</taxon>
        <taxon>Gunneridae</taxon>
        <taxon>Pentapetalae</taxon>
        <taxon>rosids</taxon>
        <taxon>malvids</taxon>
        <taxon>Malvales</taxon>
        <taxon>Malvaceae</taxon>
        <taxon>Malvoideae</taxon>
        <taxon>Gossypium</taxon>
    </lineage>
</organism>
<comment type="caution">
    <text evidence="8">The sequence shown here is derived from an EMBL/GenBank/DDBJ whole genome shotgun (WGS) entry which is preliminary data.</text>
</comment>
<evidence type="ECO:0000313" key="8">
    <source>
        <dbReference type="EMBL" id="MBA0859454.1"/>
    </source>
</evidence>
<dbReference type="GO" id="GO:0006335">
    <property type="term" value="P:DNA replication-dependent chromatin assembly"/>
    <property type="evidence" value="ECO:0007669"/>
    <property type="project" value="TreeGrafter"/>
</dbReference>
<dbReference type="Gene3D" id="1.25.40.10">
    <property type="entry name" value="Tetratricopeptide repeat domain"/>
    <property type="match status" value="1"/>
</dbReference>
<feature type="region of interest" description="Disordered" evidence="7">
    <location>
        <begin position="1"/>
        <end position="35"/>
    </location>
</feature>
<keyword evidence="4 6" id="KW-0802">TPR repeat</keyword>
<evidence type="ECO:0000256" key="5">
    <source>
        <dbReference type="ARBA" id="ARBA00023242"/>
    </source>
</evidence>
<feature type="repeat" description="TPR" evidence="6">
    <location>
        <begin position="72"/>
        <end position="105"/>
    </location>
</feature>
<sequence>MAEEEVTAVPVTMTEQTPEPKKVETLEAQGSKEATIESAVREGTESTCNNENNAESCGIAPDIGRAKALEFADELTEKGSKAFKENDFTQAARFFRRALEIRALHHGELAVACLNVYYLYGRALLCKAQEETGPLVSVPEKDGEILQDSNKEGPTKSAVTRESSVASVSSNSEQDGSEKDEDSDDSDTDDVIEAEANEDMDGSELDLDLAWKMLDTARGIAEKQQLGDTMEKVDILSALAEVDLERGQYLTAQDIESSLGNYQKALSILQQLVEPDHRQIAELNFRICTCLEIGSNPKEAIPYGQKAISVCKSQVQLLTNEIMVSTGLASSSAASELGDGEQLSKGSPTVLSVKDKEAEIDNLVGLAEDLEKKANLEQLISDPKSIIAEIQGMASGKSRGGENNASPAAVNSSHMFLLTAM</sequence>
<dbReference type="OrthoDB" id="5587616at2759"/>
<evidence type="ECO:0000256" key="6">
    <source>
        <dbReference type="PROSITE-ProRule" id="PRU00339"/>
    </source>
</evidence>
<dbReference type="GO" id="GO:0005654">
    <property type="term" value="C:nucleoplasm"/>
    <property type="evidence" value="ECO:0007669"/>
    <property type="project" value="TreeGrafter"/>
</dbReference>
<evidence type="ECO:0000256" key="1">
    <source>
        <dbReference type="ARBA" id="ARBA00004123"/>
    </source>
</evidence>
<dbReference type="GO" id="GO:0042393">
    <property type="term" value="F:histone binding"/>
    <property type="evidence" value="ECO:0007669"/>
    <property type="project" value="TreeGrafter"/>
</dbReference>
<feature type="compositionally biased region" description="Low complexity" evidence="7">
    <location>
        <begin position="157"/>
        <end position="174"/>
    </location>
</feature>
<comment type="subcellular location">
    <subcellularLocation>
        <location evidence="1">Nucleus</location>
    </subcellularLocation>
</comment>
<reference evidence="8 9" key="1">
    <citation type="journal article" date="2019" name="Genome Biol. Evol.">
        <title>Insights into the evolution of the New World diploid cottons (Gossypium, subgenus Houzingenia) based on genome sequencing.</title>
        <authorList>
            <person name="Grover C.E."/>
            <person name="Arick M.A. 2nd"/>
            <person name="Thrash A."/>
            <person name="Conover J.L."/>
            <person name="Sanders W.S."/>
            <person name="Peterson D.G."/>
            <person name="Frelichowski J.E."/>
            <person name="Scheffler J.A."/>
            <person name="Scheffler B.E."/>
            <person name="Wendel J.F."/>
        </authorList>
    </citation>
    <scope>NUCLEOTIDE SEQUENCE [LARGE SCALE GENOMIC DNA]</scope>
    <source>
        <strain evidence="8">1</strain>
        <tissue evidence="8">Leaf</tissue>
    </source>
</reference>
<feature type="compositionally biased region" description="Basic and acidic residues" evidence="7">
    <location>
        <begin position="139"/>
        <end position="154"/>
    </location>
</feature>
<evidence type="ECO:0008006" key="10">
    <source>
        <dbReference type="Google" id="ProtNLM"/>
    </source>
</evidence>
<feature type="compositionally biased region" description="Acidic residues" evidence="7">
    <location>
        <begin position="178"/>
        <end position="188"/>
    </location>
</feature>
<gene>
    <name evidence="8" type="ORF">Goshw_007030</name>
</gene>
<dbReference type="EMBL" id="JABFAF010000007">
    <property type="protein sequence ID" value="MBA0859454.1"/>
    <property type="molecule type" value="Genomic_DNA"/>
</dbReference>
<proteinExistence type="inferred from homology"/>
<dbReference type="PROSITE" id="PS50005">
    <property type="entry name" value="TPR"/>
    <property type="match status" value="1"/>
</dbReference>
<dbReference type="InterPro" id="IPR051730">
    <property type="entry name" value="NASP-like"/>
</dbReference>
<comment type="similarity">
    <text evidence="2">Belongs to the NASP family.</text>
</comment>
<dbReference type="InterPro" id="IPR011990">
    <property type="entry name" value="TPR-like_helical_dom_sf"/>
</dbReference>
<dbReference type="AlphaFoldDB" id="A0A7J9LL59"/>
<accession>A0A7J9LL59</accession>
<dbReference type="PANTHER" id="PTHR15081:SF1">
    <property type="entry name" value="NUCLEAR AUTOANTIGENIC SPERM PROTEIN"/>
    <property type="match status" value="1"/>
</dbReference>
<evidence type="ECO:0000256" key="7">
    <source>
        <dbReference type="SAM" id="MobiDB-lite"/>
    </source>
</evidence>
<evidence type="ECO:0000256" key="4">
    <source>
        <dbReference type="ARBA" id="ARBA00022803"/>
    </source>
</evidence>
<dbReference type="Proteomes" id="UP000593576">
    <property type="component" value="Unassembled WGS sequence"/>
</dbReference>
<evidence type="ECO:0000256" key="3">
    <source>
        <dbReference type="ARBA" id="ARBA00022737"/>
    </source>
</evidence>
<keyword evidence="3" id="KW-0677">Repeat</keyword>
<dbReference type="InterPro" id="IPR019734">
    <property type="entry name" value="TPR_rpt"/>
</dbReference>
<dbReference type="GO" id="GO:0034080">
    <property type="term" value="P:CENP-A containing chromatin assembly"/>
    <property type="evidence" value="ECO:0007669"/>
    <property type="project" value="TreeGrafter"/>
</dbReference>
<dbReference type="SUPFAM" id="SSF48452">
    <property type="entry name" value="TPR-like"/>
    <property type="match status" value="1"/>
</dbReference>
<evidence type="ECO:0000256" key="2">
    <source>
        <dbReference type="ARBA" id="ARBA00008402"/>
    </source>
</evidence>
<protein>
    <recommendedName>
        <fullName evidence="10">Tetratricopeptide SHNi-TPR domain-containing protein</fullName>
    </recommendedName>
</protein>
<keyword evidence="5" id="KW-0539">Nucleus</keyword>